<dbReference type="Proteomes" id="UP000053029">
    <property type="component" value="Unassembled WGS sequence"/>
</dbReference>
<dbReference type="GeneID" id="25309422"/>
<accession>A0A0D2DIJ6</accession>
<feature type="compositionally biased region" description="Basic and acidic residues" evidence="2">
    <location>
        <begin position="469"/>
        <end position="484"/>
    </location>
</feature>
<organism evidence="3 4">
    <name type="scientific">Fonsecaea pedrosoi CBS 271.37</name>
    <dbReference type="NCBI Taxonomy" id="1442368"/>
    <lineage>
        <taxon>Eukaryota</taxon>
        <taxon>Fungi</taxon>
        <taxon>Dikarya</taxon>
        <taxon>Ascomycota</taxon>
        <taxon>Pezizomycotina</taxon>
        <taxon>Eurotiomycetes</taxon>
        <taxon>Chaetothyriomycetidae</taxon>
        <taxon>Chaetothyriales</taxon>
        <taxon>Herpotrichiellaceae</taxon>
        <taxon>Fonsecaea</taxon>
    </lineage>
</organism>
<protein>
    <submittedName>
        <fullName evidence="3">Unplaced genomic scaffold supercont1.6, whole genome shotgun sequence</fullName>
    </submittedName>
</protein>
<evidence type="ECO:0000313" key="3">
    <source>
        <dbReference type="EMBL" id="KIW77486.1"/>
    </source>
</evidence>
<feature type="region of interest" description="Disordered" evidence="2">
    <location>
        <begin position="42"/>
        <end position="61"/>
    </location>
</feature>
<feature type="compositionally biased region" description="Low complexity" evidence="2">
    <location>
        <begin position="42"/>
        <end position="55"/>
    </location>
</feature>
<evidence type="ECO:0000256" key="1">
    <source>
        <dbReference type="SAM" id="Coils"/>
    </source>
</evidence>
<sequence length="503" mass="57072">MSSLYSGDHGETGGGSARASTISIGQAMQRTWEWMAAYQTGSGDLTTSTSDSSLRNPDDDLDLDSLFRRLDRYTAEMREVEDRLKRARSVSERSDGLIAKRFSFEDTSQEMTEPMPALRWPPDSHPPKAWRPRQIPSIATSSEQSIPAPFAHPEHWSSLRTESLPPDAETIEQDSPAPLIGNWKQWAEQQFLPTKLAPTRASSRYSETRESYSEHSRQRFIWRRQSPSPPGEASHHESSSEMSHLLAQIPEYLTDDQCDYHQFDFSEDDELSPVIPRSWTLPPRTSSMKQPNKEACREPANAHLRPMPRRRMTTSDARPAIRNGGVWSGEAAELFVQGEEPSVPGLSQSTSNATLNSNPPLTPLTLSDPREDQLRREMESFAIQDGPGTLEYRYQKRRPPLLNLLDSDEEDYQQSVSSTAELDNSSLLDINEERSVRPRRRRRSLFNIFQRRSPVEKLIDMYFEDEPGEKDTSRKGSPVREKVPKSPATPPLSLAILGKQMSF</sequence>
<feature type="region of interest" description="Disordered" evidence="2">
    <location>
        <begin position="274"/>
        <end position="306"/>
    </location>
</feature>
<evidence type="ECO:0000313" key="4">
    <source>
        <dbReference type="Proteomes" id="UP000053029"/>
    </source>
</evidence>
<gene>
    <name evidence="3" type="ORF">Z517_09932</name>
</gene>
<feature type="region of interest" description="Disordered" evidence="2">
    <location>
        <begin position="403"/>
        <end position="422"/>
    </location>
</feature>
<dbReference type="OrthoDB" id="4151101at2759"/>
<evidence type="ECO:0000256" key="2">
    <source>
        <dbReference type="SAM" id="MobiDB-lite"/>
    </source>
</evidence>
<feature type="compositionally biased region" description="Basic and acidic residues" evidence="2">
    <location>
        <begin position="206"/>
        <end position="217"/>
    </location>
</feature>
<feature type="region of interest" description="Disordered" evidence="2">
    <location>
        <begin position="107"/>
        <end position="161"/>
    </location>
</feature>
<feature type="region of interest" description="Disordered" evidence="2">
    <location>
        <begin position="463"/>
        <end position="503"/>
    </location>
</feature>
<reference evidence="3 4" key="1">
    <citation type="submission" date="2015-01" db="EMBL/GenBank/DDBJ databases">
        <title>The Genome Sequence of Fonsecaea pedrosoi CBS 271.37.</title>
        <authorList>
            <consortium name="The Broad Institute Genomics Platform"/>
            <person name="Cuomo C."/>
            <person name="de Hoog S."/>
            <person name="Gorbushina A."/>
            <person name="Stielow B."/>
            <person name="Teixiera M."/>
            <person name="Abouelleil A."/>
            <person name="Chapman S.B."/>
            <person name="Priest M."/>
            <person name="Young S.K."/>
            <person name="Wortman J."/>
            <person name="Nusbaum C."/>
            <person name="Birren B."/>
        </authorList>
    </citation>
    <scope>NUCLEOTIDE SEQUENCE [LARGE SCALE GENOMIC DNA]</scope>
    <source>
        <strain evidence="3 4">CBS 271.37</strain>
    </source>
</reference>
<dbReference type="EMBL" id="KN846974">
    <property type="protein sequence ID" value="KIW77486.1"/>
    <property type="molecule type" value="Genomic_DNA"/>
</dbReference>
<dbReference type="VEuPathDB" id="FungiDB:Z517_09932"/>
<keyword evidence="1" id="KW-0175">Coiled coil</keyword>
<feature type="region of interest" description="Disordered" evidence="2">
    <location>
        <begin position="339"/>
        <end position="367"/>
    </location>
</feature>
<feature type="coiled-coil region" evidence="1">
    <location>
        <begin position="63"/>
        <end position="90"/>
    </location>
</feature>
<dbReference type="HOGENOM" id="CLU_040433_0_0_1"/>
<dbReference type="RefSeq" id="XP_013281294.1">
    <property type="nucleotide sequence ID" value="XM_013425840.1"/>
</dbReference>
<feature type="region of interest" description="Disordered" evidence="2">
    <location>
        <begin position="1"/>
        <end position="20"/>
    </location>
</feature>
<keyword evidence="4" id="KW-1185">Reference proteome</keyword>
<proteinExistence type="predicted"/>
<name>A0A0D2DIJ6_9EURO</name>
<feature type="compositionally biased region" description="Low complexity" evidence="2">
    <location>
        <begin position="354"/>
        <end position="367"/>
    </location>
</feature>
<feature type="compositionally biased region" description="Polar residues" evidence="2">
    <location>
        <begin position="413"/>
        <end position="422"/>
    </location>
</feature>
<feature type="region of interest" description="Disordered" evidence="2">
    <location>
        <begin position="194"/>
        <end position="243"/>
    </location>
</feature>
<dbReference type="AlphaFoldDB" id="A0A0D2DIJ6"/>